<gene>
    <name evidence="1" type="ORF">TU94_28285</name>
</gene>
<organism evidence="1 2">
    <name type="scientific">Streptomyces cyaneogriseus subsp. noncyanogenus</name>
    <dbReference type="NCBI Taxonomy" id="477245"/>
    <lineage>
        <taxon>Bacteria</taxon>
        <taxon>Bacillati</taxon>
        <taxon>Actinomycetota</taxon>
        <taxon>Actinomycetes</taxon>
        <taxon>Kitasatosporales</taxon>
        <taxon>Streptomycetaceae</taxon>
        <taxon>Streptomyces</taxon>
    </lineage>
</organism>
<proteinExistence type="predicted"/>
<evidence type="ECO:0000313" key="1">
    <source>
        <dbReference type="EMBL" id="AJP04764.1"/>
    </source>
</evidence>
<dbReference type="Proteomes" id="UP000032234">
    <property type="component" value="Chromosome"/>
</dbReference>
<reference evidence="1 2" key="1">
    <citation type="submission" date="2015-02" db="EMBL/GenBank/DDBJ databases">
        <title>Genome sequence of thermotolerant Streptomyces cyaneogriseus subsp. Noncyanogenus NMWT1, the producer of nematocidal antibiotics nemadectin.</title>
        <authorList>
            <person name="Wang H."/>
            <person name="Li C."/>
            <person name="Xiang W."/>
            <person name="Wang X."/>
        </authorList>
    </citation>
    <scope>NUCLEOTIDE SEQUENCE [LARGE SCALE GENOMIC DNA]</scope>
    <source>
        <strain evidence="1 2">NMWT 1</strain>
    </source>
</reference>
<protein>
    <submittedName>
        <fullName evidence="1">Uncharacterized protein</fullName>
    </submittedName>
</protein>
<dbReference type="AlphaFoldDB" id="A0A0C5G8U0"/>
<dbReference type="STRING" id="477245.TU94_28285"/>
<dbReference type="EMBL" id="CP010849">
    <property type="protein sequence ID" value="AJP04764.1"/>
    <property type="molecule type" value="Genomic_DNA"/>
</dbReference>
<keyword evidence="2" id="KW-1185">Reference proteome</keyword>
<dbReference type="HOGENOM" id="CLU_2411822_0_0_11"/>
<name>A0A0C5G8U0_9ACTN</name>
<accession>A0A0C5G8U0</accession>
<evidence type="ECO:0000313" key="2">
    <source>
        <dbReference type="Proteomes" id="UP000032234"/>
    </source>
</evidence>
<dbReference type="KEGG" id="scw:TU94_28285"/>
<sequence>MLGPALAVALCRRAVRAAARMWDAKAIRSSASSSAISGVSRASSGFSSSISTWAARTLGSGAVGSEAIRTDQEKCARPGFSMVGTVTPSMSP</sequence>